<keyword evidence="3" id="KW-0812">Transmembrane</keyword>
<comment type="subcellular location">
    <subcellularLocation>
        <location evidence="1">Membrane</location>
    </subcellularLocation>
</comment>
<evidence type="ECO:0000313" key="5">
    <source>
        <dbReference type="Proteomes" id="UP001190926"/>
    </source>
</evidence>
<name>A0AAD4IX42_PERFH</name>
<evidence type="ECO:0008006" key="6">
    <source>
        <dbReference type="Google" id="ProtNLM"/>
    </source>
</evidence>
<dbReference type="AlphaFoldDB" id="A0AAD4IX42"/>
<evidence type="ECO:0000256" key="2">
    <source>
        <dbReference type="ARBA" id="ARBA00023136"/>
    </source>
</evidence>
<dbReference type="GO" id="GO:0005886">
    <property type="term" value="C:plasma membrane"/>
    <property type="evidence" value="ECO:0007669"/>
    <property type="project" value="TreeGrafter"/>
</dbReference>
<keyword evidence="2 3" id="KW-0472">Membrane</keyword>
<evidence type="ECO:0000256" key="3">
    <source>
        <dbReference type="SAM" id="Phobius"/>
    </source>
</evidence>
<sequence>MDPLSTSPTHTSPSIKQSKLSPLYQIVLPKQATPDMLLYSSKLRSREQAILRKPRTTSPMVWFAAILCMIFSLLLIFLGIAVLVVFLAVQPKTAAFDMPAASLSAVFVNFPEYINGDITLLANFSNPNRKLSVRYEYLKVELFFLESALATQVVQPFSQRPGNARLISIHMLSGLVYLPPNLATEFQKQVQRNRISYSIKGTFKVKIKLGLLHYSYWLHGDCQLEMTSPPNSMLITHNCKTKR</sequence>
<dbReference type="InterPro" id="IPR044839">
    <property type="entry name" value="NDR1-like"/>
</dbReference>
<evidence type="ECO:0000313" key="4">
    <source>
        <dbReference type="EMBL" id="KAH6822771.1"/>
    </source>
</evidence>
<dbReference type="Proteomes" id="UP001190926">
    <property type="component" value="Unassembled WGS sequence"/>
</dbReference>
<evidence type="ECO:0000256" key="1">
    <source>
        <dbReference type="ARBA" id="ARBA00004370"/>
    </source>
</evidence>
<dbReference type="GO" id="GO:0098542">
    <property type="term" value="P:defense response to other organism"/>
    <property type="evidence" value="ECO:0007669"/>
    <property type="project" value="InterPro"/>
</dbReference>
<dbReference type="EMBL" id="SDAM02001188">
    <property type="protein sequence ID" value="KAH6822771.1"/>
    <property type="molecule type" value="Genomic_DNA"/>
</dbReference>
<protein>
    <recommendedName>
        <fullName evidence="6">Late embryogenesis abundant protein LEA-2 subgroup domain-containing protein</fullName>
    </recommendedName>
</protein>
<gene>
    <name evidence="4" type="ORF">C2S53_003598</name>
</gene>
<organism evidence="4 5">
    <name type="scientific">Perilla frutescens var. hirtella</name>
    <name type="common">Perilla citriodora</name>
    <name type="synonym">Perilla setoyensis</name>
    <dbReference type="NCBI Taxonomy" id="608512"/>
    <lineage>
        <taxon>Eukaryota</taxon>
        <taxon>Viridiplantae</taxon>
        <taxon>Streptophyta</taxon>
        <taxon>Embryophyta</taxon>
        <taxon>Tracheophyta</taxon>
        <taxon>Spermatophyta</taxon>
        <taxon>Magnoliopsida</taxon>
        <taxon>eudicotyledons</taxon>
        <taxon>Gunneridae</taxon>
        <taxon>Pentapetalae</taxon>
        <taxon>asterids</taxon>
        <taxon>lamiids</taxon>
        <taxon>Lamiales</taxon>
        <taxon>Lamiaceae</taxon>
        <taxon>Nepetoideae</taxon>
        <taxon>Elsholtzieae</taxon>
        <taxon>Perilla</taxon>
    </lineage>
</organism>
<dbReference type="PANTHER" id="PTHR31234">
    <property type="entry name" value="LATE EMBRYOGENESIS ABUNDANT (LEA) HYDROXYPROLINE-RICH GLYCOPROTEIN FAMILY"/>
    <property type="match status" value="1"/>
</dbReference>
<proteinExistence type="predicted"/>
<accession>A0AAD4IX42</accession>
<keyword evidence="3" id="KW-1133">Transmembrane helix</keyword>
<comment type="caution">
    <text evidence="4">The sequence shown here is derived from an EMBL/GenBank/DDBJ whole genome shotgun (WGS) entry which is preliminary data.</text>
</comment>
<keyword evidence="5" id="KW-1185">Reference proteome</keyword>
<reference evidence="4 5" key="1">
    <citation type="journal article" date="2021" name="Nat. Commun.">
        <title>Incipient diploidization of the medicinal plant Perilla within 10,000 years.</title>
        <authorList>
            <person name="Zhang Y."/>
            <person name="Shen Q."/>
            <person name="Leng L."/>
            <person name="Zhang D."/>
            <person name="Chen S."/>
            <person name="Shi Y."/>
            <person name="Ning Z."/>
            <person name="Chen S."/>
        </authorList>
    </citation>
    <scope>NUCLEOTIDE SEQUENCE [LARGE SCALE GENOMIC DNA]</scope>
    <source>
        <strain evidence="5">cv. PC099</strain>
    </source>
</reference>
<feature type="transmembrane region" description="Helical" evidence="3">
    <location>
        <begin position="61"/>
        <end position="89"/>
    </location>
</feature>
<dbReference type="PANTHER" id="PTHR31234:SF42">
    <property type="entry name" value="LATE EMBRYOGENESIS ABUNDANT (LEA) HYDROXYPROLINE-RICH GLYCOPROTEIN FAMILY"/>
    <property type="match status" value="1"/>
</dbReference>